<evidence type="ECO:0000259" key="4">
    <source>
        <dbReference type="PROSITE" id="PS50076"/>
    </source>
</evidence>
<dbReference type="SMART" id="SM00271">
    <property type="entry name" value="DnaJ"/>
    <property type="match status" value="1"/>
</dbReference>
<gene>
    <name evidence="5" type="ORF">SAMN04487928_10531</name>
</gene>
<protein>
    <submittedName>
        <fullName evidence="5">DnaJ domain-containing protein</fullName>
    </submittedName>
</protein>
<dbReference type="EMBL" id="FOXO01000005">
    <property type="protein sequence ID" value="SFP63608.1"/>
    <property type="molecule type" value="Genomic_DNA"/>
</dbReference>
<sequence length="161" mass="19241">MVMDPYKVLEISPGASEEEIKKAHRRLAKKYHPDLNPGDEVAAKRMNEINAAYDILTRPGAERYRSTYAYSQSQTQSQSQSQERTYSQEENPFENYGTYWQWTNADFNRNYGRPDESWNTWNNWSGWNRTPVYGGSLLFKVFRWFIILQILSFFFRLFLFF</sequence>
<evidence type="ECO:0000256" key="3">
    <source>
        <dbReference type="SAM" id="Phobius"/>
    </source>
</evidence>
<evidence type="ECO:0000256" key="1">
    <source>
        <dbReference type="ARBA" id="ARBA00022705"/>
    </source>
</evidence>
<accession>A0A1I5RYL0</accession>
<proteinExistence type="predicted"/>
<dbReference type="GO" id="GO:0006260">
    <property type="term" value="P:DNA replication"/>
    <property type="evidence" value="ECO:0007669"/>
    <property type="project" value="UniProtKB-KW"/>
</dbReference>
<keyword evidence="3" id="KW-1133">Transmembrane helix</keyword>
<evidence type="ECO:0000313" key="6">
    <source>
        <dbReference type="Proteomes" id="UP000182624"/>
    </source>
</evidence>
<dbReference type="PRINTS" id="PR00625">
    <property type="entry name" value="JDOMAIN"/>
</dbReference>
<dbReference type="RefSeq" id="WP_074884909.1">
    <property type="nucleotide sequence ID" value="NZ_FOXO01000005.1"/>
</dbReference>
<dbReference type="InterPro" id="IPR036869">
    <property type="entry name" value="J_dom_sf"/>
</dbReference>
<dbReference type="OrthoDB" id="9779889at2"/>
<keyword evidence="3" id="KW-0812">Transmembrane</keyword>
<feature type="domain" description="J" evidence="4">
    <location>
        <begin position="4"/>
        <end position="72"/>
    </location>
</feature>
<dbReference type="InterPro" id="IPR001623">
    <property type="entry name" value="DnaJ_domain"/>
</dbReference>
<evidence type="ECO:0000256" key="2">
    <source>
        <dbReference type="SAM" id="MobiDB-lite"/>
    </source>
</evidence>
<dbReference type="Pfam" id="PF00226">
    <property type="entry name" value="DnaJ"/>
    <property type="match status" value="1"/>
</dbReference>
<keyword evidence="3" id="KW-0472">Membrane</keyword>
<keyword evidence="1" id="KW-0235">DNA replication</keyword>
<organism evidence="5 6">
    <name type="scientific">Butyrivibrio proteoclasticus</name>
    <dbReference type="NCBI Taxonomy" id="43305"/>
    <lineage>
        <taxon>Bacteria</taxon>
        <taxon>Bacillati</taxon>
        <taxon>Bacillota</taxon>
        <taxon>Clostridia</taxon>
        <taxon>Lachnospirales</taxon>
        <taxon>Lachnospiraceae</taxon>
        <taxon>Butyrivibrio</taxon>
    </lineage>
</organism>
<feature type="region of interest" description="Disordered" evidence="2">
    <location>
        <begin position="69"/>
        <end position="89"/>
    </location>
</feature>
<evidence type="ECO:0000313" key="5">
    <source>
        <dbReference type="EMBL" id="SFP63608.1"/>
    </source>
</evidence>
<dbReference type="SUPFAM" id="SSF46565">
    <property type="entry name" value="Chaperone J-domain"/>
    <property type="match status" value="1"/>
</dbReference>
<keyword evidence="6" id="KW-1185">Reference proteome</keyword>
<dbReference type="CDD" id="cd06257">
    <property type="entry name" value="DnaJ"/>
    <property type="match status" value="1"/>
</dbReference>
<dbReference type="InterPro" id="IPR050817">
    <property type="entry name" value="DjlA_DnaK_co-chaperone"/>
</dbReference>
<feature type="transmembrane region" description="Helical" evidence="3">
    <location>
        <begin position="141"/>
        <end position="159"/>
    </location>
</feature>
<dbReference type="Gene3D" id="1.10.287.110">
    <property type="entry name" value="DnaJ domain"/>
    <property type="match status" value="1"/>
</dbReference>
<dbReference type="PROSITE" id="PS50076">
    <property type="entry name" value="DNAJ_2"/>
    <property type="match status" value="1"/>
</dbReference>
<dbReference type="PANTHER" id="PTHR24074">
    <property type="entry name" value="CO-CHAPERONE PROTEIN DJLA"/>
    <property type="match status" value="1"/>
</dbReference>
<reference evidence="6" key="1">
    <citation type="submission" date="2016-10" db="EMBL/GenBank/DDBJ databases">
        <authorList>
            <person name="Varghese N."/>
            <person name="Submissions S."/>
        </authorList>
    </citation>
    <scope>NUCLEOTIDE SEQUENCE [LARGE SCALE GENOMIC DNA]</scope>
    <source>
        <strain evidence="6">P18</strain>
    </source>
</reference>
<dbReference type="AlphaFoldDB" id="A0A1I5RYL0"/>
<name>A0A1I5RYL0_9FIRM</name>
<dbReference type="Proteomes" id="UP000182624">
    <property type="component" value="Unassembled WGS sequence"/>
</dbReference>